<evidence type="ECO:0000313" key="2">
    <source>
        <dbReference type="Proteomes" id="UP000233551"/>
    </source>
</evidence>
<dbReference type="AlphaFoldDB" id="A0A2I0L265"/>
<gene>
    <name evidence="1" type="ORF">CRG98_004820</name>
</gene>
<comment type="caution">
    <text evidence="1">The sequence shown here is derived from an EMBL/GenBank/DDBJ whole genome shotgun (WGS) entry which is preliminary data.</text>
</comment>
<dbReference type="EMBL" id="PGOL01000193">
    <property type="protein sequence ID" value="PKI74802.1"/>
    <property type="molecule type" value="Genomic_DNA"/>
</dbReference>
<organism evidence="1 2">
    <name type="scientific">Punica granatum</name>
    <name type="common">Pomegranate</name>
    <dbReference type="NCBI Taxonomy" id="22663"/>
    <lineage>
        <taxon>Eukaryota</taxon>
        <taxon>Viridiplantae</taxon>
        <taxon>Streptophyta</taxon>
        <taxon>Embryophyta</taxon>
        <taxon>Tracheophyta</taxon>
        <taxon>Spermatophyta</taxon>
        <taxon>Magnoliopsida</taxon>
        <taxon>eudicotyledons</taxon>
        <taxon>Gunneridae</taxon>
        <taxon>Pentapetalae</taxon>
        <taxon>rosids</taxon>
        <taxon>malvids</taxon>
        <taxon>Myrtales</taxon>
        <taxon>Lythraceae</taxon>
        <taxon>Punica</taxon>
    </lineage>
</organism>
<keyword evidence="2" id="KW-1185">Reference proteome</keyword>
<dbReference type="Proteomes" id="UP000233551">
    <property type="component" value="Unassembled WGS sequence"/>
</dbReference>
<accession>A0A2I0L265</accession>
<name>A0A2I0L265_PUNGR</name>
<evidence type="ECO:0000313" key="1">
    <source>
        <dbReference type="EMBL" id="PKI74802.1"/>
    </source>
</evidence>
<reference evidence="1 2" key="1">
    <citation type="submission" date="2017-11" db="EMBL/GenBank/DDBJ databases">
        <title>De-novo sequencing of pomegranate (Punica granatum L.) genome.</title>
        <authorList>
            <person name="Akparov Z."/>
            <person name="Amiraslanov A."/>
            <person name="Hajiyeva S."/>
            <person name="Abbasov M."/>
            <person name="Kaur K."/>
            <person name="Hamwieh A."/>
            <person name="Solovyev V."/>
            <person name="Salamov A."/>
            <person name="Braich B."/>
            <person name="Kosarev P."/>
            <person name="Mahmoud A."/>
            <person name="Hajiyev E."/>
            <person name="Babayeva S."/>
            <person name="Izzatullayeva V."/>
            <person name="Mammadov A."/>
            <person name="Mammadov A."/>
            <person name="Sharifova S."/>
            <person name="Ojaghi J."/>
            <person name="Eynullazada K."/>
            <person name="Bayramov B."/>
            <person name="Abdulazimova A."/>
            <person name="Shahmuradov I."/>
        </authorList>
    </citation>
    <scope>NUCLEOTIDE SEQUENCE [LARGE SCALE GENOMIC DNA]</scope>
    <source>
        <strain evidence="2">cv. AG2017</strain>
        <tissue evidence="1">Leaf</tissue>
    </source>
</reference>
<sequence length="119" mass="13059">MGRIPKRHGCSKEIPVYSACRKHGHVSDEGSDIASVNLAQAGPYVINLLKRWRDSIEAQKGSRGPCYLEMGAPDSRVSIPQNRAEFFSGAKRQSKCSSYSYFEPLSNLGCLTPIMGPDP</sequence>
<proteinExistence type="predicted"/>
<protein>
    <submittedName>
        <fullName evidence="1">Uncharacterized protein</fullName>
    </submittedName>
</protein>